<evidence type="ECO:0000313" key="1">
    <source>
        <dbReference type="EMBL" id="GGZ55640.1"/>
    </source>
</evidence>
<organism evidence="1 2">
    <name type="scientific">Paraglaciecola chathamensis</name>
    <dbReference type="NCBI Taxonomy" id="368405"/>
    <lineage>
        <taxon>Bacteria</taxon>
        <taxon>Pseudomonadati</taxon>
        <taxon>Pseudomonadota</taxon>
        <taxon>Gammaproteobacteria</taxon>
        <taxon>Alteromonadales</taxon>
        <taxon>Alteromonadaceae</taxon>
        <taxon>Paraglaciecola</taxon>
    </lineage>
</organism>
<dbReference type="RefSeq" id="WP_191865590.1">
    <property type="nucleotide sequence ID" value="NZ_BMZC01000003.1"/>
</dbReference>
<evidence type="ECO:0000313" key="2">
    <source>
        <dbReference type="Proteomes" id="UP000622604"/>
    </source>
</evidence>
<dbReference type="AlphaFoldDB" id="A0A8H9I8S1"/>
<reference evidence="1" key="2">
    <citation type="submission" date="2020-09" db="EMBL/GenBank/DDBJ databases">
        <authorList>
            <person name="Sun Q."/>
            <person name="Kim S."/>
        </authorList>
    </citation>
    <scope>NUCLEOTIDE SEQUENCE</scope>
    <source>
        <strain evidence="1">KCTC 32337</strain>
    </source>
</reference>
<reference evidence="1" key="1">
    <citation type="journal article" date="2014" name="Int. J. Syst. Evol. Microbiol.">
        <title>Complete genome sequence of Corynebacterium casei LMG S-19264T (=DSM 44701T), isolated from a smear-ripened cheese.</title>
        <authorList>
            <consortium name="US DOE Joint Genome Institute (JGI-PGF)"/>
            <person name="Walter F."/>
            <person name="Albersmeier A."/>
            <person name="Kalinowski J."/>
            <person name="Ruckert C."/>
        </authorList>
    </citation>
    <scope>NUCLEOTIDE SEQUENCE</scope>
    <source>
        <strain evidence="1">KCTC 32337</strain>
    </source>
</reference>
<sequence>MPFINLLATNFAFLFMSLPWNEPFTQQLSCAPLARLEAQFTLSDFSCWPNAQGLNTLKQRFHIAEQATPDFIDQDALPESDDYYEQIIFKHGHIPTRANGWHDLFNGLVWLQYPATKKYLNQLHVEDIEKHGLSPRSRLRNHITHFDECGVVLAIEHSQGSEIAELLGEHRWSEALFTRRSAWGLVIHARMFGHANYEMLLNPFIGLTGKWLAVSVKSGFAKRSVLEQNAEIDAGLHEMIRDKALFEQTKALLPIPLLGIPAWCEQNQVEQFYQNRDYFRPKRINTNSNK</sequence>
<name>A0A8H9I8S1_9ALTE</name>
<evidence type="ECO:0008006" key="3">
    <source>
        <dbReference type="Google" id="ProtNLM"/>
    </source>
</evidence>
<gene>
    <name evidence="1" type="ORF">GCM10011274_12120</name>
</gene>
<dbReference type="Proteomes" id="UP000622604">
    <property type="component" value="Unassembled WGS sequence"/>
</dbReference>
<dbReference type="Pfam" id="PF11227">
    <property type="entry name" value="DUF3025"/>
    <property type="match status" value="1"/>
</dbReference>
<accession>A0A8H9I8S1</accession>
<proteinExistence type="predicted"/>
<dbReference type="InterPro" id="IPR021390">
    <property type="entry name" value="DUF3025"/>
</dbReference>
<protein>
    <recommendedName>
        <fullName evidence="3">Transmembrane protein</fullName>
    </recommendedName>
</protein>
<comment type="caution">
    <text evidence="1">The sequence shown here is derived from an EMBL/GenBank/DDBJ whole genome shotgun (WGS) entry which is preliminary data.</text>
</comment>
<dbReference type="EMBL" id="BMZC01000003">
    <property type="protein sequence ID" value="GGZ55640.1"/>
    <property type="molecule type" value="Genomic_DNA"/>
</dbReference>